<evidence type="ECO:0000256" key="1">
    <source>
        <dbReference type="ARBA" id="ARBA00004418"/>
    </source>
</evidence>
<dbReference type="AlphaFoldDB" id="A0A6H0KQ05"/>
<evidence type="ECO:0000259" key="6">
    <source>
        <dbReference type="Pfam" id="PF16889"/>
    </source>
</evidence>
<keyword evidence="4 7" id="KW-0456">Lyase</keyword>
<dbReference type="SUPFAM" id="SSF48230">
    <property type="entry name" value="Chondroitin AC/alginate lyase"/>
    <property type="match status" value="1"/>
</dbReference>
<evidence type="ECO:0000256" key="3">
    <source>
        <dbReference type="ARBA" id="ARBA00022764"/>
    </source>
</evidence>
<evidence type="ECO:0000259" key="5">
    <source>
        <dbReference type="Pfam" id="PF07940"/>
    </source>
</evidence>
<gene>
    <name evidence="7" type="ORF">BacF7301_13595</name>
</gene>
<dbReference type="InterPro" id="IPR031680">
    <property type="entry name" value="Hepar_II_III_N"/>
</dbReference>
<accession>A0A6H0KQ05</accession>
<evidence type="ECO:0000313" key="7">
    <source>
        <dbReference type="EMBL" id="QIU95111.1"/>
    </source>
</evidence>
<evidence type="ECO:0000313" key="8">
    <source>
        <dbReference type="Proteomes" id="UP000501780"/>
    </source>
</evidence>
<feature type="domain" description="Heparin-sulfate lyase N-terminal" evidence="6">
    <location>
        <begin position="48"/>
        <end position="410"/>
    </location>
</feature>
<dbReference type="KEGG" id="bfc:BacF7301_13595"/>
<dbReference type="GO" id="GO:0042597">
    <property type="term" value="C:periplasmic space"/>
    <property type="evidence" value="ECO:0007669"/>
    <property type="project" value="UniProtKB-SubCell"/>
</dbReference>
<dbReference type="Gene3D" id="1.50.10.100">
    <property type="entry name" value="Chondroitin AC/alginate lyase"/>
    <property type="match status" value="1"/>
</dbReference>
<evidence type="ECO:0000256" key="4">
    <source>
        <dbReference type="ARBA" id="ARBA00023239"/>
    </source>
</evidence>
<dbReference type="PANTHER" id="PTHR39210">
    <property type="entry name" value="HEPARIN-SULFATE LYASE"/>
    <property type="match status" value="1"/>
</dbReference>
<name>A0A6H0KQ05_9BACE</name>
<dbReference type="PANTHER" id="PTHR39210:SF1">
    <property type="entry name" value="HEPARIN-SULFATE LYASE"/>
    <property type="match status" value="1"/>
</dbReference>
<keyword evidence="8" id="KW-1185">Reference proteome</keyword>
<dbReference type="RefSeq" id="WP_167963602.1">
    <property type="nucleotide sequence ID" value="NZ_CP050831.1"/>
</dbReference>
<reference evidence="7 8" key="1">
    <citation type="submission" date="2020-03" db="EMBL/GenBank/DDBJ databases">
        <title>Genomic analysis of Bacteroides faecium CBA7301.</title>
        <authorList>
            <person name="Kim J."/>
            <person name="Roh S.W."/>
        </authorList>
    </citation>
    <scope>NUCLEOTIDE SEQUENCE [LARGE SCALE GENOMIC DNA]</scope>
    <source>
        <strain evidence="7 8">CBA7301</strain>
    </source>
</reference>
<dbReference type="Gene3D" id="2.70.98.70">
    <property type="match status" value="1"/>
</dbReference>
<dbReference type="NCBIfam" id="NF045572">
    <property type="entry name" value="Hepsulflyase_bctds"/>
    <property type="match status" value="1"/>
</dbReference>
<proteinExistence type="predicted"/>
<dbReference type="GO" id="GO:0016829">
    <property type="term" value="F:lyase activity"/>
    <property type="evidence" value="ECO:0007669"/>
    <property type="project" value="UniProtKB-KW"/>
</dbReference>
<feature type="domain" description="Heparinase II/III-like C-terminal" evidence="5">
    <location>
        <begin position="428"/>
        <end position="626"/>
    </location>
</feature>
<dbReference type="InterPro" id="IPR054646">
    <property type="entry name" value="HepC"/>
</dbReference>
<dbReference type="Pfam" id="PF07940">
    <property type="entry name" value="Hepar_II_III_C"/>
    <property type="match status" value="1"/>
</dbReference>
<dbReference type="PROSITE" id="PS51257">
    <property type="entry name" value="PROKAR_LIPOPROTEIN"/>
    <property type="match status" value="1"/>
</dbReference>
<dbReference type="Pfam" id="PF16889">
    <property type="entry name" value="Hepar_II_III_N"/>
    <property type="match status" value="1"/>
</dbReference>
<dbReference type="InterPro" id="IPR012480">
    <property type="entry name" value="Hepar_II_III_C"/>
</dbReference>
<dbReference type="Proteomes" id="UP000501780">
    <property type="component" value="Chromosome"/>
</dbReference>
<comment type="subcellular location">
    <subcellularLocation>
        <location evidence="1">Periplasm</location>
    </subcellularLocation>
</comment>
<keyword evidence="3" id="KW-0574">Periplasm</keyword>
<organism evidence="7 8">
    <name type="scientific">Bacteroides faecium</name>
    <dbReference type="NCBI Taxonomy" id="2715212"/>
    <lineage>
        <taxon>Bacteria</taxon>
        <taxon>Pseudomonadati</taxon>
        <taxon>Bacteroidota</taxon>
        <taxon>Bacteroidia</taxon>
        <taxon>Bacteroidales</taxon>
        <taxon>Bacteroidaceae</taxon>
        <taxon>Bacteroides</taxon>
    </lineage>
</organism>
<sequence>MKNIFFICIVSLLAFTGCTDDDENLILKGDGNITYPQQKPNNVINERLFDVINLDYPGLEKAKAHYEAGDLYFAAEALLKYYQTRTDAPVNPTLNLMNITKTEEDQTKADQALTYRFYVKNFTDPKDGLPYQLSKTDGKLNWENRPSDTSDEYPKQLHRHQWFIPQAKVYRCSNDEKYIQSWIEVYGDWIFQNPKPETEADGIKPWWQLQTASRLADQVELFEYYKNSINFTPEWFSIFMTSFADHCDYLTQYPYKEGGNILATQGSALAFAGTLYPEFKDSKKWAETGFNYIGNQFLEDGMHHELDLSYHIDVVNTCYKLIKLIDANDLGDKLAPDIKSSLQKAADIIMQFTFPNYCEGTNFDVKDYNNKNFYVPGFNDTRQVSWNRSVLNNNFKRFAELFPDNEEFKYMAAYGKNNIGACPDIEPKIFPNSGYYILRNGWEKTSTMMILSNNNSGSTVLQPWSHNQPDNGTFELYYNGRNFFPDSGVRDYYTYSGSDASTVNARRAEFRQSKMHNTLILGGENYTKTQGKYLSAGKIENNTEVVVFENPGYSNLTHRRYIFFVEKKFFVIVDEGIGEGTKTKPVSIHFNLCEGTNNEVIIDKDEKGAHTNFASGSNILVRTIATNDNDNISLTKTTGKVSYNTIAELSFNRPAYYIDMAAGKRDAARFLTVIYPVDGSTDGINITGSMKQEYDANGVSCSVAVGDKTYSLNYQIQ</sequence>
<protein>
    <submittedName>
        <fullName evidence="7">Heparitin sulfate lyase</fullName>
    </submittedName>
</protein>
<keyword evidence="2" id="KW-0732">Signal</keyword>
<dbReference type="InterPro" id="IPR008929">
    <property type="entry name" value="Chondroitin_lyas"/>
</dbReference>
<evidence type="ECO:0000256" key="2">
    <source>
        <dbReference type="ARBA" id="ARBA00022729"/>
    </source>
</evidence>
<dbReference type="EMBL" id="CP050831">
    <property type="protein sequence ID" value="QIU95111.1"/>
    <property type="molecule type" value="Genomic_DNA"/>
</dbReference>